<proteinExistence type="predicted"/>
<dbReference type="Pfam" id="PF05901">
    <property type="entry name" value="Excalibur"/>
    <property type="match status" value="1"/>
</dbReference>
<dbReference type="Proteomes" id="UP001596043">
    <property type="component" value="Unassembled WGS sequence"/>
</dbReference>
<dbReference type="RefSeq" id="WP_379980765.1">
    <property type="nucleotide sequence ID" value="NZ_JBHSFV010000010.1"/>
</dbReference>
<dbReference type="Pfam" id="PF14020">
    <property type="entry name" value="DUF4236"/>
    <property type="match status" value="1"/>
</dbReference>
<keyword evidence="1" id="KW-0812">Transmembrane</keyword>
<name>A0ABV9I157_9FLAO</name>
<dbReference type="InterPro" id="IPR008613">
    <property type="entry name" value="Excalibur_Ca-bd_domain"/>
</dbReference>
<accession>A0ABV9I157</accession>
<keyword evidence="1" id="KW-1133">Transmembrane helix</keyword>
<evidence type="ECO:0000259" key="3">
    <source>
        <dbReference type="Pfam" id="PF14020"/>
    </source>
</evidence>
<feature type="domain" description="DUF4236" evidence="3">
    <location>
        <begin position="3"/>
        <end position="52"/>
    </location>
</feature>
<evidence type="ECO:0000313" key="5">
    <source>
        <dbReference type="Proteomes" id="UP001596043"/>
    </source>
</evidence>
<evidence type="ECO:0000256" key="1">
    <source>
        <dbReference type="SAM" id="Phobius"/>
    </source>
</evidence>
<dbReference type="InterPro" id="IPR025330">
    <property type="entry name" value="DUF4236"/>
</dbReference>
<feature type="domain" description="Excalibur calcium-binding" evidence="2">
    <location>
        <begin position="85"/>
        <end position="115"/>
    </location>
</feature>
<keyword evidence="1" id="KW-0472">Membrane</keyword>
<feature type="transmembrane region" description="Helical" evidence="1">
    <location>
        <begin position="60"/>
        <end position="81"/>
    </location>
</feature>
<keyword evidence="5" id="KW-1185">Reference proteome</keyword>
<reference evidence="5" key="1">
    <citation type="journal article" date="2019" name="Int. J. Syst. Evol. Microbiol.">
        <title>The Global Catalogue of Microorganisms (GCM) 10K type strain sequencing project: providing services to taxonomists for standard genome sequencing and annotation.</title>
        <authorList>
            <consortium name="The Broad Institute Genomics Platform"/>
            <consortium name="The Broad Institute Genome Sequencing Center for Infectious Disease"/>
            <person name="Wu L."/>
            <person name="Ma J."/>
        </authorList>
    </citation>
    <scope>NUCLEOTIDE SEQUENCE [LARGE SCALE GENOMIC DNA]</scope>
    <source>
        <strain evidence="5">YJ-61-S</strain>
    </source>
</reference>
<comment type="caution">
    <text evidence="4">The sequence shown here is derived from an EMBL/GenBank/DDBJ whole genome shotgun (WGS) entry which is preliminary data.</text>
</comment>
<evidence type="ECO:0000313" key="4">
    <source>
        <dbReference type="EMBL" id="MFC4635496.1"/>
    </source>
</evidence>
<evidence type="ECO:0000259" key="2">
    <source>
        <dbReference type="Pfam" id="PF05901"/>
    </source>
</evidence>
<gene>
    <name evidence="4" type="ORF">ACFO3O_16420</name>
</gene>
<protein>
    <submittedName>
        <fullName evidence="4">DUF4236 domain-containing protein</fullName>
    </submittedName>
</protein>
<organism evidence="4 5">
    <name type="scientific">Dokdonia ponticola</name>
    <dbReference type="NCBI Taxonomy" id="2041041"/>
    <lineage>
        <taxon>Bacteria</taxon>
        <taxon>Pseudomonadati</taxon>
        <taxon>Bacteroidota</taxon>
        <taxon>Flavobacteriia</taxon>
        <taxon>Flavobacteriales</taxon>
        <taxon>Flavobacteriaceae</taxon>
        <taxon>Dokdonia</taxon>
    </lineage>
</organism>
<sequence>MAFRFNKRIKLSKGLGINLSKSGISTSYRTKSGSVNSKGFSIRTGIPGLTYRKRFKNSGCALSVLLICMSIMLCVSCSIDSNCKCSDFSSQSEAQSAFNNGCDELDRDNDGIACENLPN</sequence>
<dbReference type="EMBL" id="JBHSFV010000010">
    <property type="protein sequence ID" value="MFC4635496.1"/>
    <property type="molecule type" value="Genomic_DNA"/>
</dbReference>